<dbReference type="Proteomes" id="UP000008632">
    <property type="component" value="Chromosome"/>
</dbReference>
<evidence type="ECO:0000256" key="1">
    <source>
        <dbReference type="ARBA" id="ARBA00001932"/>
    </source>
</evidence>
<dbReference type="PRINTS" id="PR00147">
    <property type="entry name" value="DNAPHOTLYASE"/>
</dbReference>
<dbReference type="eggNOG" id="COG0415">
    <property type="taxonomic scope" value="Bacteria"/>
</dbReference>
<feature type="site" description="Electron transfer via tryptophanyl radical" evidence="7">
    <location>
        <position position="383"/>
    </location>
</feature>
<feature type="binding site" evidence="6">
    <location>
        <position position="272"/>
    </location>
    <ligand>
        <name>FAD</name>
        <dbReference type="ChEBI" id="CHEBI:57692"/>
    </ligand>
</feature>
<evidence type="ECO:0000256" key="4">
    <source>
        <dbReference type="ARBA" id="ARBA00022827"/>
    </source>
</evidence>
<feature type="binding site" evidence="6">
    <location>
        <begin position="373"/>
        <end position="375"/>
    </location>
    <ligand>
        <name>FAD</name>
        <dbReference type="ChEBI" id="CHEBI:57692"/>
    </ligand>
</feature>
<feature type="binding site" evidence="6">
    <location>
        <position position="226"/>
    </location>
    <ligand>
        <name>FAD</name>
        <dbReference type="ChEBI" id="CHEBI:57692"/>
    </ligand>
</feature>
<protein>
    <submittedName>
        <fullName evidence="10">DNA photolyase FAD-binding protein</fullName>
    </submittedName>
</protein>
<dbReference type="GO" id="GO:0003677">
    <property type="term" value="F:DNA binding"/>
    <property type="evidence" value="ECO:0007669"/>
    <property type="project" value="TreeGrafter"/>
</dbReference>
<reference evidence="10 11" key="1">
    <citation type="submission" date="2011-01" db="EMBL/GenBank/DDBJ databases">
        <title>Complete sequence of Pseudoxanthomonas suwonensis 11-1.</title>
        <authorList>
            <consortium name="US DOE Joint Genome Institute"/>
            <person name="Lucas S."/>
            <person name="Copeland A."/>
            <person name="Lapidus A."/>
            <person name="Cheng J.-F."/>
            <person name="Goodwin L."/>
            <person name="Pitluck S."/>
            <person name="Teshima H."/>
            <person name="Detter J.C."/>
            <person name="Han C."/>
            <person name="Tapia R."/>
            <person name="Land M."/>
            <person name="Hauser L."/>
            <person name="Kyrpides N."/>
            <person name="Ivanova N."/>
            <person name="Ovchinnikova G."/>
            <person name="Siebers A.K."/>
            <person name="Allgaier M."/>
            <person name="Thelen M.P."/>
            <person name="Hugenholtz P."/>
            <person name="Gladden J."/>
            <person name="Woyke T."/>
        </authorList>
    </citation>
    <scope>NUCLEOTIDE SEQUENCE [LARGE SCALE GENOMIC DNA]</scope>
    <source>
        <strain evidence="11">11-1</strain>
    </source>
</reference>
<feature type="domain" description="Photolyase/cryptochrome alpha/beta" evidence="9">
    <location>
        <begin position="2"/>
        <end position="131"/>
    </location>
</feature>
<evidence type="ECO:0000259" key="9">
    <source>
        <dbReference type="PROSITE" id="PS51645"/>
    </source>
</evidence>
<dbReference type="OrthoDB" id="9772484at2"/>
<feature type="site" description="Electron transfer via tryptophanyl radical" evidence="7">
    <location>
        <position position="360"/>
    </location>
</feature>
<keyword evidence="3 6" id="KW-0285">Flavoprotein</keyword>
<keyword evidence="5 8" id="KW-0157">Chromophore</keyword>
<organism evidence="10 11">
    <name type="scientific">Pseudoxanthomonas suwonensis (strain 11-1)</name>
    <dbReference type="NCBI Taxonomy" id="743721"/>
    <lineage>
        <taxon>Bacteria</taxon>
        <taxon>Pseudomonadati</taxon>
        <taxon>Pseudomonadota</taxon>
        <taxon>Gammaproteobacteria</taxon>
        <taxon>Lysobacterales</taxon>
        <taxon>Lysobacteraceae</taxon>
        <taxon>Pseudoxanthomonas</taxon>
    </lineage>
</organism>
<evidence type="ECO:0000256" key="5">
    <source>
        <dbReference type="ARBA" id="ARBA00022991"/>
    </source>
</evidence>
<dbReference type="SUPFAM" id="SSF48173">
    <property type="entry name" value="Cryptochrome/photolyase FAD-binding domain"/>
    <property type="match status" value="1"/>
</dbReference>
<accession>E6WPP1</accession>
<dbReference type="InterPro" id="IPR005101">
    <property type="entry name" value="Cryptochr/Photolyase_FAD-bd"/>
</dbReference>
<dbReference type="STRING" id="743721.Psesu_0134"/>
<evidence type="ECO:0000256" key="2">
    <source>
        <dbReference type="ARBA" id="ARBA00005862"/>
    </source>
</evidence>
<comment type="similarity">
    <text evidence="8">Belongs to the DNA photolyase family.</text>
</comment>
<dbReference type="AlphaFoldDB" id="E6WPP1"/>
<keyword evidence="10" id="KW-0456">Lyase</keyword>
<dbReference type="InterPro" id="IPR018394">
    <property type="entry name" value="DNA_photolyase_1_CS_C"/>
</dbReference>
<evidence type="ECO:0000256" key="6">
    <source>
        <dbReference type="PIRSR" id="PIRSR602081-1"/>
    </source>
</evidence>
<keyword evidence="4 6" id="KW-0274">FAD</keyword>
<sequence>MGVALVWFRDDLRLDDHPALRAALDRGLVPVPVYIHAPDEEGAWAPGAASDAWRRRSLAALAEALAQRGSRLLMLHGPSLGTLQALAALTGAEAVLWNRRYEPHIEARDTRIKRQLRQAGLHAESFNGSLLFEPWEIETKQGDPYRVFTPFWKNALAQWRLRPLWEASARLPSPDQAGAPDGRHLDAIVPETRPDWDAGFWDEATPGEAGARARLQAFLAHGLEGYAQARDRMAVDGTSRLSAHLHFGEVSVQRVAAAVLAAEVPAPDRERFLAELGWREFAHHVMHHYPHVVDQDLDPRMADFRWARPLRTTLDAWERGRTGVPIIDAGMRQLWQTGWMHNRVRMIVASWVTKHLRLHWRHGARWFWDTLVDADLANNTQGWQWAAGTGADAAPYFRVFNPVSQAMKFDPQGEYIARWLPELAALPLPARFAPWEHPDLLRRLAPRYPRQPQVDLAQGRAAALEAFAALRAGREG</sequence>
<dbReference type="InterPro" id="IPR036155">
    <property type="entry name" value="Crypto/Photolyase_N_sf"/>
</dbReference>
<evidence type="ECO:0000313" key="10">
    <source>
        <dbReference type="EMBL" id="ADV25996.1"/>
    </source>
</evidence>
<dbReference type="InterPro" id="IPR036134">
    <property type="entry name" value="Crypto/Photolyase_FAD-like_sf"/>
</dbReference>
<dbReference type="EMBL" id="CP002446">
    <property type="protein sequence ID" value="ADV25996.1"/>
    <property type="molecule type" value="Genomic_DNA"/>
</dbReference>
<evidence type="ECO:0000313" key="11">
    <source>
        <dbReference type="Proteomes" id="UP000008632"/>
    </source>
</evidence>
<keyword evidence="11" id="KW-1185">Reference proteome</keyword>
<dbReference type="RefSeq" id="WP_013533826.1">
    <property type="nucleotide sequence ID" value="NC_014924.1"/>
</dbReference>
<dbReference type="InterPro" id="IPR006050">
    <property type="entry name" value="DNA_photolyase_N"/>
</dbReference>
<dbReference type="Pfam" id="PF03441">
    <property type="entry name" value="FAD_binding_7"/>
    <property type="match status" value="1"/>
</dbReference>
<name>E6WPP1_PSEUU</name>
<comment type="cofactor">
    <cofactor evidence="1">
        <name>(6R)-5,10-methylene-5,6,7,8-tetrahydrofolate</name>
        <dbReference type="ChEBI" id="CHEBI:15636"/>
    </cofactor>
</comment>
<feature type="site" description="Electron transfer via tryptophanyl radical" evidence="7">
    <location>
        <position position="306"/>
    </location>
</feature>
<comment type="cofactor">
    <cofactor evidence="6">
        <name>FAD</name>
        <dbReference type="ChEBI" id="CHEBI:57692"/>
    </cofactor>
    <text evidence="6">Binds 1 FAD per subunit.</text>
</comment>
<dbReference type="KEGG" id="psu:Psesu_0134"/>
<dbReference type="GO" id="GO:0071949">
    <property type="term" value="F:FAD binding"/>
    <property type="evidence" value="ECO:0007669"/>
    <property type="project" value="TreeGrafter"/>
</dbReference>
<comment type="similarity">
    <text evidence="2">Belongs to the DNA photolyase class-1 family.</text>
</comment>
<evidence type="ECO:0000256" key="8">
    <source>
        <dbReference type="RuleBase" id="RU004182"/>
    </source>
</evidence>
<dbReference type="GO" id="GO:0006139">
    <property type="term" value="P:nucleobase-containing compound metabolic process"/>
    <property type="evidence" value="ECO:0007669"/>
    <property type="project" value="UniProtKB-ARBA"/>
</dbReference>
<proteinExistence type="inferred from homology"/>
<evidence type="ECO:0000256" key="7">
    <source>
        <dbReference type="PIRSR" id="PIRSR602081-2"/>
    </source>
</evidence>
<dbReference type="PANTHER" id="PTHR11455">
    <property type="entry name" value="CRYPTOCHROME"/>
    <property type="match status" value="1"/>
</dbReference>
<dbReference type="Gene3D" id="1.10.579.10">
    <property type="entry name" value="DNA Cyclobutane Dipyrimidine Photolyase, subunit A, domain 3"/>
    <property type="match status" value="1"/>
</dbReference>
<gene>
    <name evidence="10" type="ordered locus">Psesu_0134</name>
</gene>
<dbReference type="GO" id="GO:0009416">
    <property type="term" value="P:response to light stimulus"/>
    <property type="evidence" value="ECO:0007669"/>
    <property type="project" value="TreeGrafter"/>
</dbReference>
<dbReference type="Gene3D" id="1.25.40.80">
    <property type="match status" value="1"/>
</dbReference>
<feature type="binding site" evidence="6">
    <location>
        <begin position="238"/>
        <end position="242"/>
    </location>
    <ligand>
        <name>FAD</name>
        <dbReference type="ChEBI" id="CHEBI:57692"/>
    </ligand>
</feature>
<dbReference type="Gene3D" id="3.40.50.620">
    <property type="entry name" value="HUPs"/>
    <property type="match status" value="1"/>
</dbReference>
<dbReference type="HOGENOM" id="CLU_010348_2_2_6"/>
<dbReference type="PROSITE" id="PS00394">
    <property type="entry name" value="DNA_PHOTOLYASES_1_1"/>
    <property type="match status" value="1"/>
</dbReference>
<dbReference type="InterPro" id="IPR002081">
    <property type="entry name" value="Cryptochrome/DNA_photolyase_1"/>
</dbReference>
<dbReference type="GO" id="GO:0003904">
    <property type="term" value="F:deoxyribodipyrimidine photo-lyase activity"/>
    <property type="evidence" value="ECO:0007669"/>
    <property type="project" value="TreeGrafter"/>
</dbReference>
<dbReference type="Pfam" id="PF00875">
    <property type="entry name" value="DNA_photolyase"/>
    <property type="match status" value="1"/>
</dbReference>
<dbReference type="SUPFAM" id="SSF52425">
    <property type="entry name" value="Cryptochrome/photolyase, N-terminal domain"/>
    <property type="match status" value="1"/>
</dbReference>
<dbReference type="GO" id="GO:0006950">
    <property type="term" value="P:response to stress"/>
    <property type="evidence" value="ECO:0007669"/>
    <property type="project" value="UniProtKB-ARBA"/>
</dbReference>
<dbReference type="PANTHER" id="PTHR11455:SF9">
    <property type="entry name" value="CRYPTOCHROME CIRCADIAN CLOCK 5 ISOFORM X1"/>
    <property type="match status" value="1"/>
</dbReference>
<dbReference type="InterPro" id="IPR014729">
    <property type="entry name" value="Rossmann-like_a/b/a_fold"/>
</dbReference>
<dbReference type="PROSITE" id="PS51645">
    <property type="entry name" value="PHR_CRY_ALPHA_BETA"/>
    <property type="match status" value="1"/>
</dbReference>
<evidence type="ECO:0000256" key="3">
    <source>
        <dbReference type="ARBA" id="ARBA00022630"/>
    </source>
</evidence>